<keyword evidence="4 6" id="KW-0067">ATP-binding</keyword>
<dbReference type="InterPro" id="IPR015860">
    <property type="entry name" value="ABC_transpr_TagH-like"/>
</dbReference>
<dbReference type="Gene3D" id="2.70.50.60">
    <property type="entry name" value="abc- transporter (atp binding component) like domain"/>
    <property type="match status" value="1"/>
</dbReference>
<dbReference type="Gene3D" id="3.40.50.300">
    <property type="entry name" value="P-loop containing nucleotide triphosphate hydrolases"/>
    <property type="match status" value="1"/>
</dbReference>
<dbReference type="InterPro" id="IPR003439">
    <property type="entry name" value="ABC_transporter-like_ATP-bd"/>
</dbReference>
<dbReference type="PROSITE" id="PS50893">
    <property type="entry name" value="ABC_TRANSPORTER_2"/>
    <property type="match status" value="1"/>
</dbReference>
<evidence type="ECO:0000256" key="3">
    <source>
        <dbReference type="ARBA" id="ARBA00022741"/>
    </source>
</evidence>
<comment type="caution">
    <text evidence="6">The sequence shown here is derived from an EMBL/GenBank/DDBJ whole genome shotgun (WGS) entry which is preliminary data.</text>
</comment>
<dbReference type="EMBL" id="LGFU01000047">
    <property type="protein sequence ID" value="KUK46267.1"/>
    <property type="molecule type" value="Genomic_DNA"/>
</dbReference>
<evidence type="ECO:0000313" key="6">
    <source>
        <dbReference type="EMBL" id="KUK46267.1"/>
    </source>
</evidence>
<dbReference type="InterPro" id="IPR027417">
    <property type="entry name" value="P-loop_NTPase"/>
</dbReference>
<dbReference type="SMART" id="SM00382">
    <property type="entry name" value="AAA"/>
    <property type="match status" value="1"/>
</dbReference>
<dbReference type="GO" id="GO:0016887">
    <property type="term" value="F:ATP hydrolysis activity"/>
    <property type="evidence" value="ECO:0007669"/>
    <property type="project" value="InterPro"/>
</dbReference>
<dbReference type="PANTHER" id="PTHR46743">
    <property type="entry name" value="TEICHOIC ACIDS EXPORT ATP-BINDING PROTEIN TAGH"/>
    <property type="match status" value="1"/>
</dbReference>
<dbReference type="PATRIC" id="fig|167964.4.peg.622"/>
<keyword evidence="2" id="KW-0813">Transport</keyword>
<comment type="similarity">
    <text evidence="1">Belongs to the ABC transporter superfamily.</text>
</comment>
<feature type="domain" description="ABC transporter" evidence="5">
    <location>
        <begin position="6"/>
        <end position="258"/>
    </location>
</feature>
<dbReference type="Pfam" id="PF00005">
    <property type="entry name" value="ABC_tran"/>
    <property type="match status" value="1"/>
</dbReference>
<name>A0A101FXJ7_9CHLR</name>
<gene>
    <name evidence="6" type="ORF">XD73_0863</name>
</gene>
<reference evidence="6 7" key="1">
    <citation type="journal article" date="2015" name="MBio">
        <title>Genome-Resolved Metagenomic Analysis Reveals Roles for Candidate Phyla and Other Microbial Community Members in Biogeochemical Transformations in Oil Reservoirs.</title>
        <authorList>
            <person name="Hu P."/>
            <person name="Tom L."/>
            <person name="Singh A."/>
            <person name="Thomas B.C."/>
            <person name="Baker B.J."/>
            <person name="Piceno Y.M."/>
            <person name="Andersen G.L."/>
            <person name="Banfield J.F."/>
        </authorList>
    </citation>
    <scope>NUCLEOTIDE SEQUENCE [LARGE SCALE GENOMIC DNA]</scope>
    <source>
        <strain evidence="6">46_16</strain>
    </source>
</reference>
<evidence type="ECO:0000256" key="2">
    <source>
        <dbReference type="ARBA" id="ARBA00022448"/>
    </source>
</evidence>
<dbReference type="GO" id="GO:0016020">
    <property type="term" value="C:membrane"/>
    <property type="evidence" value="ECO:0007669"/>
    <property type="project" value="InterPro"/>
</dbReference>
<dbReference type="PANTHER" id="PTHR46743:SF2">
    <property type="entry name" value="TEICHOIC ACIDS EXPORT ATP-BINDING PROTEIN TAGH"/>
    <property type="match status" value="1"/>
</dbReference>
<protein>
    <submittedName>
        <fullName evidence="6">Putative polysaccharide ABC transporter ATP-binding protein</fullName>
    </submittedName>
</protein>
<evidence type="ECO:0000256" key="4">
    <source>
        <dbReference type="ARBA" id="ARBA00022840"/>
    </source>
</evidence>
<dbReference type="CDD" id="cd10147">
    <property type="entry name" value="Wzt_C-like"/>
    <property type="match status" value="1"/>
</dbReference>
<dbReference type="GO" id="GO:0005524">
    <property type="term" value="F:ATP binding"/>
    <property type="evidence" value="ECO:0007669"/>
    <property type="project" value="UniProtKB-KW"/>
</dbReference>
<keyword evidence="3" id="KW-0547">Nucleotide-binding</keyword>
<dbReference type="Proteomes" id="UP000064249">
    <property type="component" value="Unassembled WGS sequence"/>
</dbReference>
<evidence type="ECO:0000313" key="7">
    <source>
        <dbReference type="Proteomes" id="UP000064249"/>
    </source>
</evidence>
<evidence type="ECO:0000259" key="5">
    <source>
        <dbReference type="PROSITE" id="PS50893"/>
    </source>
</evidence>
<dbReference type="CDD" id="cd03220">
    <property type="entry name" value="ABC_KpsT_Wzt"/>
    <property type="match status" value="1"/>
</dbReference>
<dbReference type="AlphaFoldDB" id="A0A101FXJ7"/>
<dbReference type="InterPro" id="IPR029439">
    <property type="entry name" value="Wzt_C"/>
</dbReference>
<accession>A0A101FXJ7</accession>
<dbReference type="InterPro" id="IPR050683">
    <property type="entry name" value="Bact_Polysacc_Export_ATP-bd"/>
</dbReference>
<evidence type="ECO:0000256" key="1">
    <source>
        <dbReference type="ARBA" id="ARBA00005417"/>
    </source>
</evidence>
<proteinExistence type="inferred from homology"/>
<dbReference type="InterPro" id="IPR003593">
    <property type="entry name" value="AAA+_ATPase"/>
</dbReference>
<dbReference type="Pfam" id="PF14524">
    <property type="entry name" value="Wzt_C"/>
    <property type="match status" value="1"/>
</dbReference>
<dbReference type="SUPFAM" id="SSF52540">
    <property type="entry name" value="P-loop containing nucleoside triphosphate hydrolases"/>
    <property type="match status" value="1"/>
</dbReference>
<sequence>MSGLAIRAENIGKRYLLGQNAGAYQTFRDTFQGWIRNPLKKTVEDNEAEVVWALKDVSFEVRQGEVLGIVGRNGAGKSTLLKVLSRVTEPTEGYAEVHGRVGSLLEVGTGFHPELTGRENIYLNGAILGMKRSEIDAKFDEIVDFSEVERFIDTPVKRYSSGMYLRLAFAVAAHLEPEILVVDEVLAVGDAEFQRKCLGKMNDVAQEGRTVLFVSHNMSAILRLTQETIVLDQGQIVMRGPTPEAVDYYLNMGLTKQGERFWEAPELAGEDSPFRPIALRVLNPAGQVVDTVNATEGFSVALEYHLEEAISGLRVGFYLMTTRGEYVFTTFDTDDPNLFETYGQRAAGRYISRCEIPANLLNEGRYVVGVNASTYMIKRYFQDDQALLFNVDPAGAPGMQWIETRLGPIRPALSWQIENFENGDKKHGK</sequence>
<dbReference type="GO" id="GO:0140359">
    <property type="term" value="F:ABC-type transporter activity"/>
    <property type="evidence" value="ECO:0007669"/>
    <property type="project" value="InterPro"/>
</dbReference>
<organism evidence="6 7">
    <name type="scientific">Anaerolinea thermophila</name>
    <dbReference type="NCBI Taxonomy" id="167964"/>
    <lineage>
        <taxon>Bacteria</taxon>
        <taxon>Bacillati</taxon>
        <taxon>Chloroflexota</taxon>
        <taxon>Anaerolineae</taxon>
        <taxon>Anaerolineales</taxon>
        <taxon>Anaerolineaceae</taxon>
        <taxon>Anaerolinea</taxon>
    </lineage>
</organism>